<accession>A0A9P5ZVZ5</accession>
<evidence type="ECO:0000313" key="3">
    <source>
        <dbReference type="EMBL" id="KAF9494507.1"/>
    </source>
</evidence>
<gene>
    <name evidence="3" type="ORF">BDN71DRAFT_1448851</name>
</gene>
<dbReference type="AlphaFoldDB" id="A0A9P5ZVZ5"/>
<dbReference type="EMBL" id="MU154572">
    <property type="protein sequence ID" value="KAF9494507.1"/>
    <property type="molecule type" value="Genomic_DNA"/>
</dbReference>
<evidence type="ECO:0000313" key="4">
    <source>
        <dbReference type="Proteomes" id="UP000807025"/>
    </source>
</evidence>
<feature type="region of interest" description="Disordered" evidence="1">
    <location>
        <begin position="1"/>
        <end position="26"/>
    </location>
</feature>
<sequence length="75" mass="8375">MKSRWTRCDPAKRMSMNRKRSADGDDGNSILLMVVTLSLSECLLAIWTAAVSRLNITRRIPMGAPPPSYPRISGR</sequence>
<dbReference type="Proteomes" id="UP000807025">
    <property type="component" value="Unassembled WGS sequence"/>
</dbReference>
<comment type="caution">
    <text evidence="3">The sequence shown here is derived from an EMBL/GenBank/DDBJ whole genome shotgun (WGS) entry which is preliminary data.</text>
</comment>
<reference evidence="3" key="1">
    <citation type="submission" date="2020-11" db="EMBL/GenBank/DDBJ databases">
        <authorList>
            <consortium name="DOE Joint Genome Institute"/>
            <person name="Ahrendt S."/>
            <person name="Riley R."/>
            <person name="Andreopoulos W."/>
            <person name="Labutti K."/>
            <person name="Pangilinan J."/>
            <person name="Ruiz-Duenas F.J."/>
            <person name="Barrasa J.M."/>
            <person name="Sanchez-Garcia M."/>
            <person name="Camarero S."/>
            <person name="Miyauchi S."/>
            <person name="Serrano A."/>
            <person name="Linde D."/>
            <person name="Babiker R."/>
            <person name="Drula E."/>
            <person name="Ayuso-Fernandez I."/>
            <person name="Pacheco R."/>
            <person name="Padilla G."/>
            <person name="Ferreira P."/>
            <person name="Barriuso J."/>
            <person name="Kellner H."/>
            <person name="Castanera R."/>
            <person name="Alfaro M."/>
            <person name="Ramirez L."/>
            <person name="Pisabarro A.G."/>
            <person name="Kuo A."/>
            <person name="Tritt A."/>
            <person name="Lipzen A."/>
            <person name="He G."/>
            <person name="Yan M."/>
            <person name="Ng V."/>
            <person name="Cullen D."/>
            <person name="Martin F."/>
            <person name="Rosso M.-N."/>
            <person name="Henrissat B."/>
            <person name="Hibbett D."/>
            <person name="Martinez A.T."/>
            <person name="Grigoriev I.V."/>
        </authorList>
    </citation>
    <scope>NUCLEOTIDE SEQUENCE</scope>
    <source>
        <strain evidence="3">ATCC 90797</strain>
    </source>
</reference>
<evidence type="ECO:0000256" key="2">
    <source>
        <dbReference type="SAM" id="Phobius"/>
    </source>
</evidence>
<organism evidence="3 4">
    <name type="scientific">Pleurotus eryngii</name>
    <name type="common">Boletus of the steppes</name>
    <dbReference type="NCBI Taxonomy" id="5323"/>
    <lineage>
        <taxon>Eukaryota</taxon>
        <taxon>Fungi</taxon>
        <taxon>Dikarya</taxon>
        <taxon>Basidiomycota</taxon>
        <taxon>Agaricomycotina</taxon>
        <taxon>Agaricomycetes</taxon>
        <taxon>Agaricomycetidae</taxon>
        <taxon>Agaricales</taxon>
        <taxon>Pleurotineae</taxon>
        <taxon>Pleurotaceae</taxon>
        <taxon>Pleurotus</taxon>
    </lineage>
</organism>
<name>A0A9P5ZVZ5_PLEER</name>
<keyword evidence="2" id="KW-0812">Transmembrane</keyword>
<protein>
    <submittedName>
        <fullName evidence="3">Uncharacterized protein</fullName>
    </submittedName>
</protein>
<feature type="compositionally biased region" description="Basic and acidic residues" evidence="1">
    <location>
        <begin position="1"/>
        <end position="12"/>
    </location>
</feature>
<feature type="transmembrane region" description="Helical" evidence="2">
    <location>
        <begin position="30"/>
        <end position="52"/>
    </location>
</feature>
<keyword evidence="4" id="KW-1185">Reference proteome</keyword>
<keyword evidence="2" id="KW-1133">Transmembrane helix</keyword>
<keyword evidence="2" id="KW-0472">Membrane</keyword>
<proteinExistence type="predicted"/>
<evidence type="ECO:0000256" key="1">
    <source>
        <dbReference type="SAM" id="MobiDB-lite"/>
    </source>
</evidence>